<keyword evidence="2" id="KW-1185">Reference proteome</keyword>
<protein>
    <submittedName>
        <fullName evidence="1">Uncharacterized protein</fullName>
    </submittedName>
</protein>
<accession>A0A2G5SFV5</accession>
<gene>
    <name evidence="1" type="ORF">B9Z55_027438</name>
</gene>
<comment type="caution">
    <text evidence="1">The sequence shown here is derived from an EMBL/GenBank/DDBJ whole genome shotgun (WGS) entry which is preliminary data.</text>
</comment>
<dbReference type="EMBL" id="PDUG01000010">
    <property type="protein sequence ID" value="PIC13832.1"/>
    <property type="molecule type" value="Genomic_DNA"/>
</dbReference>
<reference evidence="2" key="1">
    <citation type="submission" date="2017-10" db="EMBL/GenBank/DDBJ databases">
        <title>Rapid genome shrinkage in a self-fertile nematode reveals novel sperm competition proteins.</title>
        <authorList>
            <person name="Yin D."/>
            <person name="Schwarz E.M."/>
            <person name="Thomas C.G."/>
            <person name="Felde R.L."/>
            <person name="Korf I.F."/>
            <person name="Cutter A.D."/>
            <person name="Schartner C.M."/>
            <person name="Ralston E.J."/>
            <person name="Meyer B.J."/>
            <person name="Haag E.S."/>
        </authorList>
    </citation>
    <scope>NUCLEOTIDE SEQUENCE [LARGE SCALE GENOMIC DNA]</scope>
    <source>
        <strain evidence="2">JU1422</strain>
    </source>
</reference>
<organism evidence="1 2">
    <name type="scientific">Caenorhabditis nigoni</name>
    <dbReference type="NCBI Taxonomy" id="1611254"/>
    <lineage>
        <taxon>Eukaryota</taxon>
        <taxon>Metazoa</taxon>
        <taxon>Ecdysozoa</taxon>
        <taxon>Nematoda</taxon>
        <taxon>Chromadorea</taxon>
        <taxon>Rhabditida</taxon>
        <taxon>Rhabditina</taxon>
        <taxon>Rhabditomorpha</taxon>
        <taxon>Rhabditoidea</taxon>
        <taxon>Rhabditidae</taxon>
        <taxon>Peloderinae</taxon>
        <taxon>Caenorhabditis</taxon>
    </lineage>
</organism>
<evidence type="ECO:0000313" key="2">
    <source>
        <dbReference type="Proteomes" id="UP000230233"/>
    </source>
</evidence>
<proteinExistence type="predicted"/>
<dbReference type="Proteomes" id="UP000230233">
    <property type="component" value="Unassembled WGS sequence"/>
</dbReference>
<dbReference type="STRING" id="1611254.A0A2G5SFV5"/>
<dbReference type="AlphaFoldDB" id="A0A2G5SFV5"/>
<evidence type="ECO:0000313" key="1">
    <source>
        <dbReference type="EMBL" id="PIC13832.1"/>
    </source>
</evidence>
<name>A0A2G5SFV5_9PELO</name>
<sequence length="102" mass="11472">MNSSWIPATTAGPPPVIDDFQMSCRFSNFGDVQPEVFDSASCASCFLYIYMIVDHYNDRYHAKLCEDGSGILVCPGKNPDLRYCHCQDPSLVYNLPEFAYNS</sequence>